<keyword evidence="4" id="KW-0413">Isomerase</keyword>
<dbReference type="InterPro" id="IPR006225">
    <property type="entry name" value="PsdUridine_synth_RluC/D"/>
</dbReference>
<evidence type="ECO:0000313" key="6">
    <source>
        <dbReference type="EMBL" id="MBU9713288.1"/>
    </source>
</evidence>
<organism evidence="6 7">
    <name type="scientific">Evansella tamaricis</name>
    <dbReference type="NCBI Taxonomy" id="2069301"/>
    <lineage>
        <taxon>Bacteria</taxon>
        <taxon>Bacillati</taxon>
        <taxon>Bacillota</taxon>
        <taxon>Bacilli</taxon>
        <taxon>Bacillales</taxon>
        <taxon>Bacillaceae</taxon>
        <taxon>Evansella</taxon>
    </lineage>
</organism>
<comment type="caution">
    <text evidence="6">The sequence shown here is derived from an EMBL/GenBank/DDBJ whole genome shotgun (WGS) entry which is preliminary data.</text>
</comment>
<dbReference type="InterPro" id="IPR006224">
    <property type="entry name" value="PsdUridine_synth_RluA-like_CS"/>
</dbReference>
<evidence type="ECO:0000256" key="3">
    <source>
        <dbReference type="PROSITE-ProRule" id="PRU00182"/>
    </source>
</evidence>
<keyword evidence="3" id="KW-0694">RNA-binding</keyword>
<dbReference type="EMBL" id="JAHQCS010000131">
    <property type="protein sequence ID" value="MBU9713288.1"/>
    <property type="molecule type" value="Genomic_DNA"/>
</dbReference>
<evidence type="ECO:0000313" key="7">
    <source>
        <dbReference type="Proteomes" id="UP000784880"/>
    </source>
</evidence>
<dbReference type="InterPro" id="IPR050188">
    <property type="entry name" value="RluA_PseudoU_synthase"/>
</dbReference>
<gene>
    <name evidence="6" type="ORF">KS419_16270</name>
</gene>
<dbReference type="CDD" id="cd02869">
    <property type="entry name" value="PseudoU_synth_RluA_like"/>
    <property type="match status" value="1"/>
</dbReference>
<dbReference type="NCBIfam" id="TIGR00005">
    <property type="entry name" value="rluA_subfam"/>
    <property type="match status" value="1"/>
</dbReference>
<dbReference type="CDD" id="cd00165">
    <property type="entry name" value="S4"/>
    <property type="match status" value="1"/>
</dbReference>
<dbReference type="Pfam" id="PF00849">
    <property type="entry name" value="PseudoU_synth_2"/>
    <property type="match status" value="1"/>
</dbReference>
<dbReference type="Proteomes" id="UP000784880">
    <property type="component" value="Unassembled WGS sequence"/>
</dbReference>
<reference evidence="6 7" key="1">
    <citation type="submission" date="2021-06" db="EMBL/GenBank/DDBJ databases">
        <title>Bacillus sp. RD4P76, an endophyte from a halophyte.</title>
        <authorList>
            <person name="Sun J.-Q."/>
        </authorList>
    </citation>
    <scope>NUCLEOTIDE SEQUENCE [LARGE SCALE GENOMIC DNA]</scope>
    <source>
        <strain evidence="6 7">CGMCC 1.15917</strain>
    </source>
</reference>
<accession>A0ABS6JLU8</accession>
<evidence type="ECO:0000256" key="2">
    <source>
        <dbReference type="ARBA" id="ARBA00010876"/>
    </source>
</evidence>
<dbReference type="InterPro" id="IPR006145">
    <property type="entry name" value="PsdUridine_synth_RsuA/RluA"/>
</dbReference>
<comment type="function">
    <text evidence="4">Responsible for synthesis of pseudouridine from uracil.</text>
</comment>
<dbReference type="PANTHER" id="PTHR21600:SF35">
    <property type="entry name" value="PSEUDOURIDINE SYNTHASE"/>
    <property type="match status" value="1"/>
</dbReference>
<name>A0ABS6JLU8_9BACI</name>
<feature type="domain" description="Pseudouridine synthase RsuA/RluA-like" evidence="5">
    <location>
        <begin position="90"/>
        <end position="240"/>
    </location>
</feature>
<dbReference type="PROSITE" id="PS01129">
    <property type="entry name" value="PSI_RLU"/>
    <property type="match status" value="1"/>
</dbReference>
<evidence type="ECO:0000259" key="5">
    <source>
        <dbReference type="Pfam" id="PF00849"/>
    </source>
</evidence>
<dbReference type="EC" id="5.4.99.-" evidence="4"/>
<evidence type="ECO:0000256" key="4">
    <source>
        <dbReference type="RuleBase" id="RU362028"/>
    </source>
</evidence>
<sequence>MHHTLEWKIKEVESGQFLRDYLLHIKKISRKALADIKFHGGEIKVNGESVTVRYILRTDDHVSIAFPPEKVSDWIRPHAVPLNIVYEDSHLLVVNKPPQLPTIPSRDHLEGSLAGAVIYYYQENNIPFTFHAVNRLDKDTSGLMMIAKHRYAHDLFVRMQKEKGIQRSYTAIIHGELSKHSGTVNEPIGRREGSIIEREVRTDGQMAITHYQVKETLGNASLVELILDTGRTHQIRVHMSYIGHPLMGDTLYGGKKEIIERQALHSSSIRFFHPIENREFFFESSIPNDMEEALKALRD</sequence>
<proteinExistence type="inferred from homology"/>
<comment type="catalytic activity">
    <reaction evidence="1 4">
        <text>a uridine in RNA = a pseudouridine in RNA</text>
        <dbReference type="Rhea" id="RHEA:48348"/>
        <dbReference type="Rhea" id="RHEA-COMP:12068"/>
        <dbReference type="Rhea" id="RHEA-COMP:12069"/>
        <dbReference type="ChEBI" id="CHEBI:65314"/>
        <dbReference type="ChEBI" id="CHEBI:65315"/>
    </reaction>
</comment>
<dbReference type="PROSITE" id="PS50889">
    <property type="entry name" value="S4"/>
    <property type="match status" value="1"/>
</dbReference>
<dbReference type="PANTHER" id="PTHR21600">
    <property type="entry name" value="MITOCHONDRIAL RNA PSEUDOURIDINE SYNTHASE"/>
    <property type="match status" value="1"/>
</dbReference>
<protein>
    <recommendedName>
        <fullName evidence="4">Pseudouridine synthase</fullName>
        <ecNumber evidence="4">5.4.99.-</ecNumber>
    </recommendedName>
</protein>
<evidence type="ECO:0000256" key="1">
    <source>
        <dbReference type="ARBA" id="ARBA00000073"/>
    </source>
</evidence>
<comment type="similarity">
    <text evidence="2 4">Belongs to the pseudouridine synthase RluA family.</text>
</comment>
<dbReference type="RefSeq" id="WP_217067446.1">
    <property type="nucleotide sequence ID" value="NZ_JAHQCS010000131.1"/>
</dbReference>
<keyword evidence="7" id="KW-1185">Reference proteome</keyword>